<dbReference type="Proteomes" id="UP000182237">
    <property type="component" value="Chromosome I"/>
</dbReference>
<dbReference type="EMBL" id="LT629765">
    <property type="protein sequence ID" value="SDS85665.1"/>
    <property type="molecule type" value="Genomic_DNA"/>
</dbReference>
<organism evidence="4 5">
    <name type="scientific">Corynebacterium timonense</name>
    <dbReference type="NCBI Taxonomy" id="441500"/>
    <lineage>
        <taxon>Bacteria</taxon>
        <taxon>Bacillati</taxon>
        <taxon>Actinomycetota</taxon>
        <taxon>Actinomycetes</taxon>
        <taxon>Mycobacteriales</taxon>
        <taxon>Corynebacteriaceae</taxon>
        <taxon>Corynebacterium</taxon>
    </lineage>
</organism>
<dbReference type="RefSeq" id="WP_019195190.1">
    <property type="nucleotide sequence ID" value="NZ_LT629765.1"/>
</dbReference>
<feature type="transmembrane region" description="Helical" evidence="2">
    <location>
        <begin position="90"/>
        <end position="108"/>
    </location>
</feature>
<evidence type="ECO:0000313" key="3">
    <source>
        <dbReference type="EMBL" id="SDR68129.1"/>
    </source>
</evidence>
<accession>A0A1H1VLV4</accession>
<evidence type="ECO:0000313" key="5">
    <source>
        <dbReference type="Proteomes" id="UP000182237"/>
    </source>
</evidence>
<evidence type="ECO:0000256" key="2">
    <source>
        <dbReference type="SAM" id="Phobius"/>
    </source>
</evidence>
<dbReference type="eggNOG" id="COG5278">
    <property type="taxonomic scope" value="Bacteria"/>
</dbReference>
<gene>
    <name evidence="3" type="ORF">SAMN04488539_0007</name>
    <name evidence="4" type="ORF">SAMN04488539_2542</name>
</gene>
<keyword evidence="2" id="KW-0472">Membrane</keyword>
<keyword evidence="5" id="KW-1185">Reference proteome</keyword>
<evidence type="ECO:0000256" key="1">
    <source>
        <dbReference type="SAM" id="MobiDB-lite"/>
    </source>
</evidence>
<keyword evidence="2" id="KW-0812">Transmembrane</keyword>
<feature type="region of interest" description="Disordered" evidence="1">
    <location>
        <begin position="1"/>
        <end position="46"/>
    </location>
</feature>
<feature type="transmembrane region" description="Helical" evidence="2">
    <location>
        <begin position="474"/>
        <end position="494"/>
    </location>
</feature>
<feature type="transmembrane region" description="Helical" evidence="2">
    <location>
        <begin position="301"/>
        <end position="323"/>
    </location>
</feature>
<reference evidence="4 5" key="1">
    <citation type="submission" date="2016-10" db="EMBL/GenBank/DDBJ databases">
        <authorList>
            <person name="de Groot N.N."/>
        </authorList>
    </citation>
    <scope>NUCLEOTIDE SEQUENCE [LARGE SCALE GENOMIC DNA]</scope>
    <source>
        <strain evidence="4 5">DSM 45434</strain>
    </source>
</reference>
<protein>
    <recommendedName>
        <fullName evidence="6">Four helix bundle sensory module for signal transduction</fullName>
    </recommendedName>
</protein>
<keyword evidence="2" id="KW-1133">Transmembrane helix</keyword>
<feature type="transmembrane region" description="Helical" evidence="2">
    <location>
        <begin position="269"/>
        <end position="289"/>
    </location>
</feature>
<dbReference type="AlphaFoldDB" id="A0A1H1VLV4"/>
<proteinExistence type="predicted"/>
<dbReference type="STRING" id="1203190.GCA_000312345_02428"/>
<sequence>MREARTTQRGRGTATSAARPAPDSASGSAPGSAGFASEAGSAAGGDEWLDSFEERPENRGARSFVADTFTGPLRWVRRVLDFAATTPGRIIAMMLVLTLALVAAGWAMSYSMAQRQQALNVVVDATEPMSNSAHVLYTSLSQADTVSTTGFISPGMVAQQDMHLYLASLDRAIVAANEILEGAVDASSGDTRDDVRDLVTQIQRDVPLYAGIMERAKTNQRMGNPVGVAYMSQASGLMRERMLDDASTLFRISREQVATQMDRLSSPQWVPLSGLAAALIFLVLAQYYLWRVFRRRLNKGFLVASALMVVAIAWVGGSNYAAWRSGSVGFEMASNPWQELTAARIDAQETRTDEIFALLRRQSVDESETSFSATYASVSSALDAASENADPYLVQSGRDALDAWRDAHRDLVDTLNEGRFDHAIDILTDTSRTADTTSSALAYAQLDSVFSELIQQTRADMREYIGASLDATRAVSGAVAVLTFLSILAIWLGIRRRLREYL</sequence>
<evidence type="ECO:0008006" key="6">
    <source>
        <dbReference type="Google" id="ProtNLM"/>
    </source>
</evidence>
<dbReference type="EMBL" id="LT629765">
    <property type="protein sequence ID" value="SDR68129.1"/>
    <property type="molecule type" value="Genomic_DNA"/>
</dbReference>
<evidence type="ECO:0000313" key="4">
    <source>
        <dbReference type="EMBL" id="SDS85665.1"/>
    </source>
</evidence>
<name>A0A1H1VLV4_9CORY</name>
<feature type="compositionally biased region" description="Low complexity" evidence="1">
    <location>
        <begin position="7"/>
        <end position="45"/>
    </location>
</feature>